<feature type="transmembrane region" description="Helical" evidence="1">
    <location>
        <begin position="80"/>
        <end position="101"/>
    </location>
</feature>
<gene>
    <name evidence="2" type="ORF">BW143_13650</name>
</gene>
<protein>
    <recommendedName>
        <fullName evidence="4">DUF2243 domain-containing protein</fullName>
    </recommendedName>
</protein>
<feature type="transmembrane region" description="Helical" evidence="1">
    <location>
        <begin position="50"/>
        <end position="68"/>
    </location>
</feature>
<dbReference type="Pfam" id="PF10002">
    <property type="entry name" value="DUF2243"/>
    <property type="match status" value="1"/>
</dbReference>
<proteinExistence type="predicted"/>
<organism evidence="2 3">
    <name type="scientific">Bacillus swezeyi</name>
    <dbReference type="NCBI Taxonomy" id="1925020"/>
    <lineage>
        <taxon>Bacteria</taxon>
        <taxon>Bacillati</taxon>
        <taxon>Bacillota</taxon>
        <taxon>Bacilli</taxon>
        <taxon>Bacillales</taxon>
        <taxon>Bacillaceae</taxon>
        <taxon>Bacillus</taxon>
    </lineage>
</organism>
<dbReference type="OrthoDB" id="5190099at2"/>
<comment type="caution">
    <text evidence="2">The sequence shown here is derived from an EMBL/GenBank/DDBJ whole genome shotgun (WGS) entry which is preliminary data.</text>
</comment>
<keyword evidence="1" id="KW-0472">Membrane</keyword>
<keyword evidence="1" id="KW-1133">Transmembrane helix</keyword>
<accession>A0A1R1QIS4</accession>
<feature type="transmembrane region" description="Helical" evidence="1">
    <location>
        <begin position="7"/>
        <end position="30"/>
    </location>
</feature>
<name>A0A1R1QIS4_9BACI</name>
<dbReference type="InterPro" id="IPR018719">
    <property type="entry name" value="DUF2243_membrane"/>
</dbReference>
<dbReference type="AlphaFoldDB" id="A0A1R1QIS4"/>
<sequence length="144" mass="16588">MKNSKHFWGPFLFGAGIIAMIDGIVFHQVLQWHSVYMNTDRPHQIVSDGLFHLFSLVILFIGGILLWNRGELNNLRPQHIFWGAFLLGAGWFNFAEGIINHHLLQIHHVNPVSPNRLFFDLAYDASGLLMILIGWLIYRKGKQN</sequence>
<dbReference type="GeneID" id="92789812"/>
<keyword evidence="1" id="KW-0812">Transmembrane</keyword>
<evidence type="ECO:0000256" key="1">
    <source>
        <dbReference type="SAM" id="Phobius"/>
    </source>
</evidence>
<keyword evidence="3" id="KW-1185">Reference proteome</keyword>
<dbReference type="EMBL" id="MTJL01000026">
    <property type="protein sequence ID" value="OMI04504.1"/>
    <property type="molecule type" value="Genomic_DNA"/>
</dbReference>
<accession>A0A1R1RZL7</accession>
<dbReference type="RefSeq" id="WP_076760637.1">
    <property type="nucleotide sequence ID" value="NZ_CP133085.1"/>
</dbReference>
<evidence type="ECO:0008006" key="4">
    <source>
        <dbReference type="Google" id="ProtNLM"/>
    </source>
</evidence>
<reference evidence="2 3" key="1">
    <citation type="submission" date="2017-01" db="EMBL/GenBank/DDBJ databases">
        <title>Bacillus phylogenomics.</title>
        <authorList>
            <person name="Dunlap C."/>
        </authorList>
    </citation>
    <scope>NUCLEOTIDE SEQUENCE [LARGE SCALE GENOMIC DNA]</scope>
    <source>
        <strain evidence="2 3">NRRL B-41282</strain>
    </source>
</reference>
<dbReference type="Proteomes" id="UP000187367">
    <property type="component" value="Unassembled WGS sequence"/>
</dbReference>
<evidence type="ECO:0000313" key="2">
    <source>
        <dbReference type="EMBL" id="OMI04504.1"/>
    </source>
</evidence>
<evidence type="ECO:0000313" key="3">
    <source>
        <dbReference type="Proteomes" id="UP000187367"/>
    </source>
</evidence>
<feature type="transmembrane region" description="Helical" evidence="1">
    <location>
        <begin position="121"/>
        <end position="138"/>
    </location>
</feature>